<comment type="caution">
    <text evidence="1">The sequence shown here is derived from an EMBL/GenBank/DDBJ whole genome shotgun (WGS) entry which is preliminary data.</text>
</comment>
<dbReference type="EMBL" id="JADJMH010000017">
    <property type="protein sequence ID" value="MBK7676221.1"/>
    <property type="molecule type" value="Genomic_DNA"/>
</dbReference>
<protein>
    <recommendedName>
        <fullName evidence="3">Calcium-binding protein</fullName>
    </recommendedName>
</protein>
<dbReference type="Gene3D" id="2.150.10.10">
    <property type="entry name" value="Serralysin-like metalloprotease, C-terminal"/>
    <property type="match status" value="1"/>
</dbReference>
<evidence type="ECO:0000313" key="1">
    <source>
        <dbReference type="EMBL" id="MBK7676221.1"/>
    </source>
</evidence>
<proteinExistence type="predicted"/>
<dbReference type="AlphaFoldDB" id="A0A935UGM4"/>
<name>A0A935UGM4_9PROT</name>
<dbReference type="Proteomes" id="UP000697998">
    <property type="component" value="Unassembled WGS sequence"/>
</dbReference>
<accession>A0A935UGM4</accession>
<sequence>MATITLLDGNDLVNAGDDDDVIDAGGGNDTVNAGGGDDVIYQKDPGRDTLDGGTGDDLLVLDFSGEGADWYSPVWYLDGLL</sequence>
<dbReference type="InterPro" id="IPR011049">
    <property type="entry name" value="Serralysin-like_metalloprot_C"/>
</dbReference>
<dbReference type="GO" id="GO:0005509">
    <property type="term" value="F:calcium ion binding"/>
    <property type="evidence" value="ECO:0007669"/>
    <property type="project" value="InterPro"/>
</dbReference>
<organism evidence="1 2">
    <name type="scientific">Candidatus Accumulibacter proximus</name>
    <dbReference type="NCBI Taxonomy" id="2954385"/>
    <lineage>
        <taxon>Bacteria</taxon>
        <taxon>Pseudomonadati</taxon>
        <taxon>Pseudomonadota</taxon>
        <taxon>Betaproteobacteria</taxon>
        <taxon>Candidatus Accumulibacter</taxon>
    </lineage>
</organism>
<gene>
    <name evidence="1" type="ORF">IPJ27_16545</name>
</gene>
<dbReference type="InterPro" id="IPR001343">
    <property type="entry name" value="Hemolysn_Ca-bd"/>
</dbReference>
<dbReference type="PRINTS" id="PR00313">
    <property type="entry name" value="CABNDNGRPT"/>
</dbReference>
<evidence type="ECO:0008006" key="3">
    <source>
        <dbReference type="Google" id="ProtNLM"/>
    </source>
</evidence>
<dbReference type="Pfam" id="PF00353">
    <property type="entry name" value="HemolysinCabind"/>
    <property type="match status" value="2"/>
</dbReference>
<dbReference type="SUPFAM" id="SSF51120">
    <property type="entry name" value="beta-Roll"/>
    <property type="match status" value="1"/>
</dbReference>
<evidence type="ECO:0000313" key="2">
    <source>
        <dbReference type="Proteomes" id="UP000697998"/>
    </source>
</evidence>
<reference evidence="1 2" key="1">
    <citation type="submission" date="2020-10" db="EMBL/GenBank/DDBJ databases">
        <title>Connecting structure to function with the recovery of over 1000 high-quality activated sludge metagenome-assembled genomes encoding full-length rRNA genes using long-read sequencing.</title>
        <authorList>
            <person name="Singleton C.M."/>
            <person name="Petriglieri F."/>
            <person name="Kristensen J.M."/>
            <person name="Kirkegaard R.H."/>
            <person name="Michaelsen T.Y."/>
            <person name="Andersen M.H."/>
            <person name="Karst S.M."/>
            <person name="Dueholm M.S."/>
            <person name="Nielsen P.H."/>
            <person name="Albertsen M."/>
        </authorList>
    </citation>
    <scope>NUCLEOTIDE SEQUENCE [LARGE SCALE GENOMIC DNA]</scope>
    <source>
        <strain evidence="1">EsbW_18-Q3-R4-48_BATAC.285</strain>
    </source>
</reference>